<dbReference type="AlphaFoldDB" id="A0AAD9QWW5"/>
<dbReference type="InterPro" id="IPR007527">
    <property type="entry name" value="Znf_SWIM"/>
</dbReference>
<evidence type="ECO:0000313" key="4">
    <source>
        <dbReference type="Proteomes" id="UP001249851"/>
    </source>
</evidence>
<evidence type="ECO:0000256" key="1">
    <source>
        <dbReference type="PROSITE-ProRule" id="PRU00325"/>
    </source>
</evidence>
<name>A0AAD9QWW5_ACRCE</name>
<sequence>MLLDMKKSEEPHYLVVKLKNPDGGLVAKAHCSCKAGSGSHCNHVFALLYQLNDYNCLGYKDIPSDVTCTSQPQSWHIPRATSICSLPVMATHFAWAESDKDRERKRDPVRCKLYDDGFKHILAHVELLQGKDKPPPFAYLLSDQEPSMKVNTVLRNVTLGSTLAYQLQDFGSPNTPFHSNATRAALVPRCARPPCTSFPDLPFFPNQTVNLFNINELSKPTNLDLQAATTYVQSNVAIDLPGVQSLEKRTVLQGESREWLDQHKI</sequence>
<feature type="domain" description="SWIM-type" evidence="2">
    <location>
        <begin position="14"/>
        <end position="52"/>
    </location>
</feature>
<reference evidence="3" key="1">
    <citation type="journal article" date="2023" name="G3 (Bethesda)">
        <title>Whole genome assembly and annotation of the endangered Caribbean coral Acropora cervicornis.</title>
        <authorList>
            <person name="Selwyn J.D."/>
            <person name="Vollmer S.V."/>
        </authorList>
    </citation>
    <scope>NUCLEOTIDE SEQUENCE</scope>
    <source>
        <strain evidence="3">K2</strain>
    </source>
</reference>
<dbReference type="Proteomes" id="UP001249851">
    <property type="component" value="Unassembled WGS sequence"/>
</dbReference>
<accession>A0AAD9QWW5</accession>
<evidence type="ECO:0000259" key="2">
    <source>
        <dbReference type="PROSITE" id="PS50966"/>
    </source>
</evidence>
<keyword evidence="1" id="KW-0863">Zinc-finger</keyword>
<dbReference type="PANTHER" id="PTHR47526:SF3">
    <property type="entry name" value="PHD-TYPE DOMAIN-CONTAINING PROTEIN"/>
    <property type="match status" value="1"/>
</dbReference>
<dbReference type="PROSITE" id="PS50966">
    <property type="entry name" value="ZF_SWIM"/>
    <property type="match status" value="1"/>
</dbReference>
<comment type="caution">
    <text evidence="3">The sequence shown here is derived from an EMBL/GenBank/DDBJ whole genome shotgun (WGS) entry which is preliminary data.</text>
</comment>
<gene>
    <name evidence="3" type="ORF">P5673_006576</name>
</gene>
<proteinExistence type="predicted"/>
<keyword evidence="1" id="KW-0479">Metal-binding</keyword>
<keyword evidence="1" id="KW-0862">Zinc</keyword>
<organism evidence="3 4">
    <name type="scientific">Acropora cervicornis</name>
    <name type="common">Staghorn coral</name>
    <dbReference type="NCBI Taxonomy" id="6130"/>
    <lineage>
        <taxon>Eukaryota</taxon>
        <taxon>Metazoa</taxon>
        <taxon>Cnidaria</taxon>
        <taxon>Anthozoa</taxon>
        <taxon>Hexacorallia</taxon>
        <taxon>Scleractinia</taxon>
        <taxon>Astrocoeniina</taxon>
        <taxon>Acroporidae</taxon>
        <taxon>Acropora</taxon>
    </lineage>
</organism>
<dbReference type="PANTHER" id="PTHR47526">
    <property type="entry name" value="ATP-DEPENDENT DNA HELICASE"/>
    <property type="match status" value="1"/>
</dbReference>
<dbReference type="GO" id="GO:0008270">
    <property type="term" value="F:zinc ion binding"/>
    <property type="evidence" value="ECO:0007669"/>
    <property type="project" value="UniProtKB-KW"/>
</dbReference>
<dbReference type="EMBL" id="JARQWQ010000011">
    <property type="protein sequence ID" value="KAK2568630.1"/>
    <property type="molecule type" value="Genomic_DNA"/>
</dbReference>
<keyword evidence="4" id="KW-1185">Reference proteome</keyword>
<reference evidence="3" key="2">
    <citation type="journal article" date="2023" name="Science">
        <title>Genomic signatures of disease resistance in endangered staghorn corals.</title>
        <authorList>
            <person name="Vollmer S.V."/>
            <person name="Selwyn J.D."/>
            <person name="Despard B.A."/>
            <person name="Roesel C.L."/>
        </authorList>
    </citation>
    <scope>NUCLEOTIDE SEQUENCE</scope>
    <source>
        <strain evidence="3">K2</strain>
    </source>
</reference>
<protein>
    <recommendedName>
        <fullName evidence="2">SWIM-type domain-containing protein</fullName>
    </recommendedName>
</protein>
<evidence type="ECO:0000313" key="3">
    <source>
        <dbReference type="EMBL" id="KAK2568630.1"/>
    </source>
</evidence>